<protein>
    <submittedName>
        <fullName evidence="1">Uncharacterized protein</fullName>
    </submittedName>
</protein>
<gene>
    <name evidence="1" type="ORF">RVR_7277</name>
</gene>
<evidence type="ECO:0000313" key="1">
    <source>
        <dbReference type="EMBL" id="BBB00280.1"/>
    </source>
</evidence>
<organism evidence="1 2">
    <name type="scientific">Actinacidiphila reveromycinica</name>
    <dbReference type="NCBI Taxonomy" id="659352"/>
    <lineage>
        <taxon>Bacteria</taxon>
        <taxon>Bacillati</taxon>
        <taxon>Actinomycetota</taxon>
        <taxon>Actinomycetes</taxon>
        <taxon>Kitasatosporales</taxon>
        <taxon>Streptomycetaceae</taxon>
        <taxon>Actinacidiphila</taxon>
    </lineage>
</organism>
<proteinExistence type="predicted"/>
<accession>A0A7U3VR34</accession>
<reference evidence="1 2" key="2">
    <citation type="journal article" date="2011" name="J. Antibiot.">
        <title>Furaquinocins I and J: novel polyketide isoprenoid hybrid compounds from Streptomyces reveromyceticus SN-593.</title>
        <authorList>
            <person name="Panthee S."/>
            <person name="Takahashi S."/>
            <person name="Takagi H."/>
            <person name="Nogawa T."/>
            <person name="Oowada E."/>
            <person name="Uramoto M."/>
            <person name="Osada H."/>
        </authorList>
    </citation>
    <scope>NUCLEOTIDE SEQUENCE [LARGE SCALE GENOMIC DNA]</scope>
    <source>
        <strain evidence="1 2">SN-593</strain>
    </source>
</reference>
<dbReference type="EMBL" id="AP018365">
    <property type="protein sequence ID" value="BBB00280.1"/>
    <property type="molecule type" value="Genomic_DNA"/>
</dbReference>
<dbReference type="RefSeq" id="WP_202236319.1">
    <property type="nucleotide sequence ID" value="NZ_AP018365.1"/>
</dbReference>
<reference evidence="1 2" key="1">
    <citation type="journal article" date="2010" name="J. Bacteriol.">
        <title>Biochemical characterization of a novel indole prenyltransferase from Streptomyces sp. SN-593.</title>
        <authorList>
            <person name="Takahashi S."/>
            <person name="Takagi H."/>
            <person name="Toyoda A."/>
            <person name="Uramoto M."/>
            <person name="Nogawa T."/>
            <person name="Ueki M."/>
            <person name="Sakaki Y."/>
            <person name="Osada H."/>
        </authorList>
    </citation>
    <scope>NUCLEOTIDE SEQUENCE [LARGE SCALE GENOMIC DNA]</scope>
    <source>
        <strain evidence="1 2">SN-593</strain>
    </source>
</reference>
<reference evidence="1 2" key="4">
    <citation type="journal article" date="2020" name="Sci. Rep.">
        <title>beta-carboline chemical signals induce reveromycin production through a LuxR family regulator in Streptomyces sp. SN-593.</title>
        <authorList>
            <person name="Panthee S."/>
            <person name="Kito N."/>
            <person name="Hayashi T."/>
            <person name="Shimizu T."/>
            <person name="Ishikawa J."/>
            <person name="Hamamoto H."/>
            <person name="Osada H."/>
            <person name="Takahashi S."/>
        </authorList>
    </citation>
    <scope>NUCLEOTIDE SEQUENCE [LARGE SCALE GENOMIC DNA]</scope>
    <source>
        <strain evidence="1 2">SN-593</strain>
    </source>
</reference>
<reference evidence="1 2" key="3">
    <citation type="journal article" date="2011" name="Nat. Chem. Biol.">
        <title>Reveromycin A biosynthesis uses RevG and RevJ for stereospecific spiroacetal formation.</title>
        <authorList>
            <person name="Takahashi S."/>
            <person name="Toyoda A."/>
            <person name="Sekiyama Y."/>
            <person name="Takagi H."/>
            <person name="Nogawa T."/>
            <person name="Uramoto M."/>
            <person name="Suzuki R."/>
            <person name="Koshino H."/>
            <person name="Kumano T."/>
            <person name="Panthee S."/>
            <person name="Dairi T."/>
            <person name="Ishikawa J."/>
            <person name="Ikeda H."/>
            <person name="Sakaki Y."/>
            <person name="Osada H."/>
        </authorList>
    </citation>
    <scope>NUCLEOTIDE SEQUENCE [LARGE SCALE GENOMIC DNA]</scope>
    <source>
        <strain evidence="1 2">SN-593</strain>
    </source>
</reference>
<keyword evidence="2" id="KW-1185">Reference proteome</keyword>
<evidence type="ECO:0000313" key="2">
    <source>
        <dbReference type="Proteomes" id="UP000595703"/>
    </source>
</evidence>
<dbReference type="Proteomes" id="UP000595703">
    <property type="component" value="Chromosome"/>
</dbReference>
<name>A0A7U3VR34_9ACTN</name>
<sequence>MNRTATQHASIAAESVNGLNLRVLANLARSEGADLARIKDVYEIAASLKVLAQRLTLAADQMGRLVGEWQDEGRLRTASALDSGALVEDFGSAMDDAQKSALALYAAFHHATESLAPIGWQEPEAAEAENLEVPCPEA</sequence>
<dbReference type="AlphaFoldDB" id="A0A7U3VR34"/>
<dbReference type="KEGG" id="arev:RVR_7277"/>